<dbReference type="STRING" id="416169.RHOFW104T7_13855"/>
<protein>
    <submittedName>
        <fullName evidence="1">Uncharacterized protein</fullName>
    </submittedName>
</protein>
<gene>
    <name evidence="1" type="ORF">RHOFW104T7_13855</name>
</gene>
<keyword evidence="2" id="KW-1185">Reference proteome</keyword>
<proteinExistence type="predicted"/>
<sequence length="99" mass="10272">MPAKASSLYFEKVAVKTTSERTCLSFARQVIHPGGYTGIHTSQSEAAGNTQGVYVSITCVGRGSLPAIAVVMAMSDDFAAAKQVGHTAATHMAGVQLID</sequence>
<dbReference type="EMBL" id="LVJS01000045">
    <property type="protein sequence ID" value="KZC23400.1"/>
    <property type="molecule type" value="Genomic_DNA"/>
</dbReference>
<evidence type="ECO:0000313" key="2">
    <source>
        <dbReference type="Proteomes" id="UP000076131"/>
    </source>
</evidence>
<reference evidence="1 2" key="1">
    <citation type="journal article" date="2016" name="MBio">
        <title>Lateral Gene Transfer in a Heavy Metal-Contaminated-Groundwater Microbial Community.</title>
        <authorList>
            <person name="Hemme C.L."/>
            <person name="Green S.J."/>
            <person name="Rishishwar L."/>
            <person name="Prakash O."/>
            <person name="Pettenato A."/>
            <person name="Chakraborty R."/>
            <person name="Deutschbauer A.M."/>
            <person name="Van Nostrand J.D."/>
            <person name="Wu L."/>
            <person name="He Z."/>
            <person name="Jordan I.K."/>
            <person name="Hazen T.C."/>
            <person name="Arkin A.P."/>
            <person name="Kostka J.E."/>
            <person name="Zhou J."/>
        </authorList>
    </citation>
    <scope>NUCLEOTIDE SEQUENCE [LARGE SCALE GENOMIC DNA]</scope>
    <source>
        <strain evidence="1 2">FW104-T7</strain>
    </source>
</reference>
<comment type="caution">
    <text evidence="1">The sequence shown here is derived from an EMBL/GenBank/DDBJ whole genome shotgun (WGS) entry which is preliminary data.</text>
</comment>
<evidence type="ECO:0000313" key="1">
    <source>
        <dbReference type="EMBL" id="KZC23400.1"/>
    </source>
</evidence>
<name>A0A154QGI2_9GAMM</name>
<dbReference type="Proteomes" id="UP000076131">
    <property type="component" value="Unassembled WGS sequence"/>
</dbReference>
<organism evidence="1 2">
    <name type="scientific">Rhodanobacter thiooxydans</name>
    <dbReference type="NCBI Taxonomy" id="416169"/>
    <lineage>
        <taxon>Bacteria</taxon>
        <taxon>Pseudomonadati</taxon>
        <taxon>Pseudomonadota</taxon>
        <taxon>Gammaproteobacteria</taxon>
        <taxon>Lysobacterales</taxon>
        <taxon>Rhodanobacteraceae</taxon>
        <taxon>Rhodanobacter</taxon>
    </lineage>
</organism>
<accession>A0A154QGI2</accession>
<dbReference type="AlphaFoldDB" id="A0A154QGI2"/>